<name>A0A3L9Y0J8_9RHOB</name>
<feature type="compositionally biased region" description="Basic and acidic residues" evidence="1">
    <location>
        <begin position="1"/>
        <end position="23"/>
    </location>
</feature>
<proteinExistence type="predicted"/>
<gene>
    <name evidence="2" type="ORF">D9R08_09570</name>
</gene>
<dbReference type="Proteomes" id="UP000281343">
    <property type="component" value="Unassembled WGS sequence"/>
</dbReference>
<accession>A0A3L9Y0J8</accession>
<dbReference type="EMBL" id="RCNT01000004">
    <property type="protein sequence ID" value="RMA42344.1"/>
    <property type="molecule type" value="Genomic_DNA"/>
</dbReference>
<protein>
    <submittedName>
        <fullName evidence="2">DUF2924 domain-containing protein</fullName>
    </submittedName>
</protein>
<sequence>MDRRGNHGDPNDHEQEGAHRRDTGGTAKQDRHSHRASHQGDGLAAPLRPRCPRRHANVKGLLDNPGEDEPHPPLQDRGAGMSRPIPGHSDVVVLDPLTLDELREVWRAAYGPRPRLRSVELLRLMLAWRLQADRLGGLDRETRRKLASKGPVQPAGLDLGVGTVLSREWQGRRVEVIVERDGFRHDGHLYASLSAAATVIAGARWNGPRFFGLRKTQT</sequence>
<evidence type="ECO:0000313" key="3">
    <source>
        <dbReference type="Proteomes" id="UP000281343"/>
    </source>
</evidence>
<dbReference type="InterPro" id="IPR021322">
    <property type="entry name" value="DUF2924"/>
</dbReference>
<reference evidence="2 3" key="1">
    <citation type="submission" date="2018-10" db="EMBL/GenBank/DDBJ databases">
        <authorList>
            <person name="Jung H.S."/>
            <person name="Jeon C.O."/>
        </authorList>
    </citation>
    <scope>NUCLEOTIDE SEQUENCE [LARGE SCALE GENOMIC DNA]</scope>
    <source>
        <strain evidence="2 3">MA-7-27</strain>
    </source>
</reference>
<keyword evidence="3" id="KW-1185">Reference proteome</keyword>
<organism evidence="2 3">
    <name type="scientific">Rhodophyticola porphyridii</name>
    <dbReference type="NCBI Taxonomy" id="1852017"/>
    <lineage>
        <taxon>Bacteria</taxon>
        <taxon>Pseudomonadati</taxon>
        <taxon>Pseudomonadota</taxon>
        <taxon>Alphaproteobacteria</taxon>
        <taxon>Rhodobacterales</taxon>
        <taxon>Roseobacteraceae</taxon>
        <taxon>Rhodophyticola</taxon>
    </lineage>
</organism>
<dbReference type="Pfam" id="PF11149">
    <property type="entry name" value="DUF2924"/>
    <property type="match status" value="1"/>
</dbReference>
<dbReference type="AlphaFoldDB" id="A0A3L9Y0J8"/>
<evidence type="ECO:0000313" key="2">
    <source>
        <dbReference type="EMBL" id="RMA42344.1"/>
    </source>
</evidence>
<feature type="region of interest" description="Disordered" evidence="1">
    <location>
        <begin position="1"/>
        <end position="87"/>
    </location>
</feature>
<comment type="caution">
    <text evidence="2">The sequence shown here is derived from an EMBL/GenBank/DDBJ whole genome shotgun (WGS) entry which is preliminary data.</text>
</comment>
<evidence type="ECO:0000256" key="1">
    <source>
        <dbReference type="SAM" id="MobiDB-lite"/>
    </source>
</evidence>